<organism evidence="3 4">
    <name type="scientific">SAR86 cluster bacterium</name>
    <dbReference type="NCBI Taxonomy" id="2030880"/>
    <lineage>
        <taxon>Bacteria</taxon>
        <taxon>Pseudomonadati</taxon>
        <taxon>Pseudomonadota</taxon>
        <taxon>Gammaproteobacteria</taxon>
        <taxon>SAR86 cluster</taxon>
    </lineage>
</organism>
<dbReference type="PANTHER" id="PTHR48207:SF3">
    <property type="entry name" value="SUCCINATE--HYDROXYMETHYLGLUTARATE COA-TRANSFERASE"/>
    <property type="match status" value="1"/>
</dbReference>
<dbReference type="SUPFAM" id="SSF89796">
    <property type="entry name" value="CoA-transferase family III (CaiB/BaiF)"/>
    <property type="match status" value="1"/>
</dbReference>
<dbReference type="Pfam" id="PF02515">
    <property type="entry name" value="CoA_transf_3"/>
    <property type="match status" value="1"/>
</dbReference>
<accession>A0A2A5ADZ6</accession>
<gene>
    <name evidence="3" type="ORF">COA96_17660</name>
</gene>
<dbReference type="AlphaFoldDB" id="A0A2A5ADZ6"/>
<dbReference type="GO" id="GO:0008410">
    <property type="term" value="F:CoA-transferase activity"/>
    <property type="evidence" value="ECO:0007669"/>
    <property type="project" value="TreeGrafter"/>
</dbReference>
<evidence type="ECO:0000256" key="2">
    <source>
        <dbReference type="SAM" id="MobiDB-lite"/>
    </source>
</evidence>
<keyword evidence="1 3" id="KW-0808">Transferase</keyword>
<dbReference type="Gene3D" id="3.40.50.10540">
    <property type="entry name" value="Crotonobetainyl-coa:carnitine coa-transferase, domain 1"/>
    <property type="match status" value="1"/>
</dbReference>
<name>A0A2A5ADZ6_9GAMM</name>
<evidence type="ECO:0000256" key="1">
    <source>
        <dbReference type="ARBA" id="ARBA00022679"/>
    </source>
</evidence>
<protein>
    <submittedName>
        <fullName evidence="3">CoA transferase</fullName>
    </submittedName>
</protein>
<sequence length="394" mass="43260">MNSAPLSGITIVSLEHAIAAPLCTRQLAELGARVIKIERRETGDFARHYDDRVKGQSSHFIWTNRSKLSMTLDLKHELAPSILDKLLSEADVFVQNLAPGAVKKMGLSYSDLHTQHPNLIVCNISGYGDEGPYKSKKAYDLLVQAEAGFLSITGTDEVMTKSGISIADIAAGMQAHSAILAALIQRSKTGEGSRIDISMLEAMVEWMGFPLYYAYEGASPPARSGADHASIYPYGAFNTTDNKVIMLGLQNEREWESFCRDVLADESLIADSRFENNALRSGNREELRDIIQTLFSTLNAEEIIKKLEAAQIAFANVNDMQDVWNHPQLKALNRIIETETPQGTVKSLKPPGNNSSYESSLGSVPALGEQTREILESLGFEAGEIENFYTEGVV</sequence>
<proteinExistence type="predicted"/>
<evidence type="ECO:0000313" key="4">
    <source>
        <dbReference type="Proteomes" id="UP000218327"/>
    </source>
</evidence>
<dbReference type="InterPro" id="IPR050483">
    <property type="entry name" value="CoA-transferase_III_domain"/>
</dbReference>
<dbReference type="InterPro" id="IPR023606">
    <property type="entry name" value="CoA-Trfase_III_dom_1_sf"/>
</dbReference>
<dbReference type="InterPro" id="IPR003673">
    <property type="entry name" value="CoA-Trfase_fam_III"/>
</dbReference>
<comment type="caution">
    <text evidence="3">The sequence shown here is derived from an EMBL/GenBank/DDBJ whole genome shotgun (WGS) entry which is preliminary data.</text>
</comment>
<dbReference type="Proteomes" id="UP000218327">
    <property type="component" value="Unassembled WGS sequence"/>
</dbReference>
<evidence type="ECO:0000313" key="3">
    <source>
        <dbReference type="EMBL" id="PCJ17542.1"/>
    </source>
</evidence>
<dbReference type="InterPro" id="IPR044855">
    <property type="entry name" value="CoA-Trfase_III_dom3_sf"/>
</dbReference>
<dbReference type="EMBL" id="NVVJ01000106">
    <property type="protein sequence ID" value="PCJ17542.1"/>
    <property type="molecule type" value="Genomic_DNA"/>
</dbReference>
<reference evidence="4" key="1">
    <citation type="submission" date="2017-08" db="EMBL/GenBank/DDBJ databases">
        <title>A dynamic microbial community with high functional redundancy inhabits the cold, oxic subseafloor aquifer.</title>
        <authorList>
            <person name="Tully B.J."/>
            <person name="Wheat C.G."/>
            <person name="Glazer B.T."/>
            <person name="Huber J.A."/>
        </authorList>
    </citation>
    <scope>NUCLEOTIDE SEQUENCE [LARGE SCALE GENOMIC DNA]</scope>
</reference>
<dbReference type="Gene3D" id="3.30.1540.10">
    <property type="entry name" value="formyl-coa transferase, domain 3"/>
    <property type="match status" value="1"/>
</dbReference>
<feature type="compositionally biased region" description="Polar residues" evidence="2">
    <location>
        <begin position="352"/>
        <end position="362"/>
    </location>
</feature>
<feature type="region of interest" description="Disordered" evidence="2">
    <location>
        <begin position="342"/>
        <end position="363"/>
    </location>
</feature>
<dbReference type="PANTHER" id="PTHR48207">
    <property type="entry name" value="SUCCINATE--HYDROXYMETHYLGLUTARATE COA-TRANSFERASE"/>
    <property type="match status" value="1"/>
</dbReference>